<feature type="region of interest" description="Disordered" evidence="1">
    <location>
        <begin position="153"/>
        <end position="175"/>
    </location>
</feature>
<organism evidence="3 4">
    <name type="scientific">Winogradskya consettensis</name>
    <dbReference type="NCBI Taxonomy" id="113560"/>
    <lineage>
        <taxon>Bacteria</taxon>
        <taxon>Bacillati</taxon>
        <taxon>Actinomycetota</taxon>
        <taxon>Actinomycetes</taxon>
        <taxon>Micromonosporales</taxon>
        <taxon>Micromonosporaceae</taxon>
        <taxon>Winogradskya</taxon>
    </lineage>
</organism>
<name>A0A919SR43_9ACTN</name>
<evidence type="ECO:0000313" key="3">
    <source>
        <dbReference type="EMBL" id="GIM76891.1"/>
    </source>
</evidence>
<sequence>MFLMPLFPALRFAVPVLAAAAGLLGGCSGSTSDSSTGSPKVATLQSADVAASPSTSVDDQRPLVRLDASDEEREDSIKLWAACVFKLGGPGYEDPRSLIWHRGEAKAEKIRVACQSKEPETYEQRQQRTDIAAFRDNQREWYKCAKEAGYKLTPPEEDGQFGLTEVGPNGDFGSAKMEDCRKEAFKE</sequence>
<proteinExistence type="predicted"/>
<keyword evidence="4" id="KW-1185">Reference proteome</keyword>
<gene>
    <name evidence="3" type="ORF">Aco04nite_52700</name>
</gene>
<feature type="compositionally biased region" description="Low complexity" evidence="1">
    <location>
        <begin position="29"/>
        <end position="38"/>
    </location>
</feature>
<evidence type="ECO:0008006" key="5">
    <source>
        <dbReference type="Google" id="ProtNLM"/>
    </source>
</evidence>
<evidence type="ECO:0000256" key="1">
    <source>
        <dbReference type="SAM" id="MobiDB-lite"/>
    </source>
</evidence>
<dbReference type="EMBL" id="BOQP01000028">
    <property type="protein sequence ID" value="GIM76891.1"/>
    <property type="molecule type" value="Genomic_DNA"/>
</dbReference>
<feature type="signal peptide" evidence="2">
    <location>
        <begin position="1"/>
        <end position="20"/>
    </location>
</feature>
<accession>A0A919SR43</accession>
<comment type="caution">
    <text evidence="3">The sequence shown here is derived from an EMBL/GenBank/DDBJ whole genome shotgun (WGS) entry which is preliminary data.</text>
</comment>
<protein>
    <recommendedName>
        <fullName evidence="5">Lipoprotein</fullName>
    </recommendedName>
</protein>
<feature type="region of interest" description="Disordered" evidence="1">
    <location>
        <begin position="28"/>
        <end position="61"/>
    </location>
</feature>
<evidence type="ECO:0000256" key="2">
    <source>
        <dbReference type="SAM" id="SignalP"/>
    </source>
</evidence>
<keyword evidence="2" id="KW-0732">Signal</keyword>
<dbReference type="Proteomes" id="UP000680865">
    <property type="component" value="Unassembled WGS sequence"/>
</dbReference>
<reference evidence="3" key="1">
    <citation type="submission" date="2021-03" db="EMBL/GenBank/DDBJ databases">
        <title>Whole genome shotgun sequence of Actinoplanes consettensis NBRC 14913.</title>
        <authorList>
            <person name="Komaki H."/>
            <person name="Tamura T."/>
        </authorList>
    </citation>
    <scope>NUCLEOTIDE SEQUENCE</scope>
    <source>
        <strain evidence="3">NBRC 14913</strain>
    </source>
</reference>
<evidence type="ECO:0000313" key="4">
    <source>
        <dbReference type="Proteomes" id="UP000680865"/>
    </source>
</evidence>
<dbReference type="AlphaFoldDB" id="A0A919SR43"/>
<feature type="chain" id="PRO_5038078920" description="Lipoprotein" evidence="2">
    <location>
        <begin position="21"/>
        <end position="187"/>
    </location>
</feature>